<dbReference type="InterPro" id="IPR007999">
    <property type="entry name" value="DUF745"/>
</dbReference>
<accession>A0A9P0E7E1</accession>
<feature type="coiled-coil region" evidence="1">
    <location>
        <begin position="102"/>
        <end position="136"/>
    </location>
</feature>
<dbReference type="OrthoDB" id="6614925at2759"/>
<dbReference type="Proteomes" id="UP001152798">
    <property type="component" value="Chromosome 1"/>
</dbReference>
<reference evidence="3" key="1">
    <citation type="submission" date="2022-01" db="EMBL/GenBank/DDBJ databases">
        <authorList>
            <person name="King R."/>
        </authorList>
    </citation>
    <scope>NUCLEOTIDE SEQUENCE</scope>
</reference>
<feature type="signal peptide" evidence="2">
    <location>
        <begin position="1"/>
        <end position="17"/>
    </location>
</feature>
<keyword evidence="2" id="KW-0732">Signal</keyword>
<evidence type="ECO:0000313" key="4">
    <source>
        <dbReference type="Proteomes" id="UP001152798"/>
    </source>
</evidence>
<protein>
    <recommendedName>
        <fullName evidence="5">Neuropeptide</fullName>
    </recommendedName>
</protein>
<name>A0A9P0E7E1_NEZVI</name>
<feature type="chain" id="PRO_5040331497" description="Neuropeptide" evidence="2">
    <location>
        <begin position="18"/>
        <end position="266"/>
    </location>
</feature>
<dbReference type="Pfam" id="PF05335">
    <property type="entry name" value="DUF745"/>
    <property type="match status" value="1"/>
</dbReference>
<dbReference type="EMBL" id="OV725077">
    <property type="protein sequence ID" value="CAH1389787.1"/>
    <property type="molecule type" value="Genomic_DNA"/>
</dbReference>
<proteinExistence type="predicted"/>
<dbReference type="AlphaFoldDB" id="A0A9P0E7E1"/>
<evidence type="ECO:0000256" key="1">
    <source>
        <dbReference type="SAM" id="Coils"/>
    </source>
</evidence>
<gene>
    <name evidence="3" type="ORF">NEZAVI_LOCUS1108</name>
</gene>
<organism evidence="3 4">
    <name type="scientific">Nezara viridula</name>
    <name type="common">Southern green stink bug</name>
    <name type="synonym">Cimex viridulus</name>
    <dbReference type="NCBI Taxonomy" id="85310"/>
    <lineage>
        <taxon>Eukaryota</taxon>
        <taxon>Metazoa</taxon>
        <taxon>Ecdysozoa</taxon>
        <taxon>Arthropoda</taxon>
        <taxon>Hexapoda</taxon>
        <taxon>Insecta</taxon>
        <taxon>Pterygota</taxon>
        <taxon>Neoptera</taxon>
        <taxon>Paraneoptera</taxon>
        <taxon>Hemiptera</taxon>
        <taxon>Heteroptera</taxon>
        <taxon>Panheteroptera</taxon>
        <taxon>Pentatomomorpha</taxon>
        <taxon>Pentatomoidea</taxon>
        <taxon>Pentatomidae</taxon>
        <taxon>Pentatominae</taxon>
        <taxon>Nezara</taxon>
    </lineage>
</organism>
<sequence length="266" mass="29565">MLLTINALLLIAGGIFCQQYLKPDKTNTLSKTGYLMDKWWNHSPKQDSSVDNWQKRQAPYVSPDQALDPDAMKVASKQTELQSLLQQIYQAEAAVKMETGEVTRTQQVAAEAEQALEEATNKVRLLSSDLQAAQEAAAQAAMRAHTAQLQLSAHDQLMFTARQRVDALSAQMVSVQAELAAAQQLFTLTNSSQHLEAQARAGQIPFLDMDSAAGFPPEAYPPQTYLQDPNFVQRWPPPMPQVIPPYQSNLPSPDMGQRHQIPYLYS</sequence>
<evidence type="ECO:0008006" key="5">
    <source>
        <dbReference type="Google" id="ProtNLM"/>
    </source>
</evidence>
<evidence type="ECO:0000256" key="2">
    <source>
        <dbReference type="SAM" id="SignalP"/>
    </source>
</evidence>
<keyword evidence="4" id="KW-1185">Reference proteome</keyword>
<evidence type="ECO:0000313" key="3">
    <source>
        <dbReference type="EMBL" id="CAH1389787.1"/>
    </source>
</evidence>
<keyword evidence="1" id="KW-0175">Coiled coil</keyword>